<dbReference type="GO" id="GO:0005886">
    <property type="term" value="C:plasma membrane"/>
    <property type="evidence" value="ECO:0007669"/>
    <property type="project" value="UniProtKB-SubCell"/>
</dbReference>
<evidence type="ECO:0000313" key="9">
    <source>
        <dbReference type="EMBL" id="RJT44956.1"/>
    </source>
</evidence>
<dbReference type="EMBL" id="QFGG01000012">
    <property type="protein sequence ID" value="TID40451.1"/>
    <property type="molecule type" value="Genomic_DNA"/>
</dbReference>
<feature type="transmembrane region" description="Helical" evidence="6">
    <location>
        <begin position="36"/>
        <end position="63"/>
    </location>
</feature>
<evidence type="ECO:0000256" key="2">
    <source>
        <dbReference type="ARBA" id="ARBA00022475"/>
    </source>
</evidence>
<reference evidence="8 11" key="1">
    <citation type="submission" date="2018-04" db="EMBL/GenBank/DDBJ databases">
        <title>Whole genome sequence comparison of clinical and drinking water Legionella pneumophila isolates associated with the Flint Water Crisis.</title>
        <authorList>
            <person name="Garner E."/>
            <person name="Brown C."/>
            <person name="Schwake O."/>
            <person name="Coil D."/>
            <person name="Jospin G."/>
            <person name="Eisen J."/>
            <person name="Edwards M."/>
            <person name="Pruden A."/>
        </authorList>
    </citation>
    <scope>NUCLEOTIDE SEQUENCE [LARGE SCALE GENOMIC DNA]</scope>
    <source>
        <strain evidence="8 11">Genessee03</strain>
    </source>
</reference>
<feature type="domain" description="Phage shock protein PspC N-terminal" evidence="7">
    <location>
        <begin position="9"/>
        <end position="66"/>
    </location>
</feature>
<comment type="subcellular location">
    <subcellularLocation>
        <location evidence="1">Cell membrane</location>
        <topology evidence="1">Single-pass membrane protein</topology>
    </subcellularLocation>
</comment>
<evidence type="ECO:0000313" key="13">
    <source>
        <dbReference type="Proteomes" id="UP000306421"/>
    </source>
</evidence>
<name>A0A3A5L229_9GAMM</name>
<reference evidence="9 12" key="3">
    <citation type="submission" date="2018-09" db="EMBL/GenBank/DDBJ databases">
        <title>Draft genome sequences of Legionella taurinensis isolated from water samples.</title>
        <authorList>
            <person name="Chakeri A."/>
            <person name="Allerberger F."/>
            <person name="Kundi M."/>
            <person name="Ruppitsch W."/>
            <person name="Schmid D."/>
        </authorList>
    </citation>
    <scope>NUCLEOTIDE SEQUENCE [LARGE SCALE GENOMIC DNA]</scope>
    <source>
        <strain evidence="9 12">4570-18-6</strain>
    </source>
</reference>
<evidence type="ECO:0000256" key="5">
    <source>
        <dbReference type="ARBA" id="ARBA00023136"/>
    </source>
</evidence>
<accession>A0A3A5L229</accession>
<keyword evidence="4 6" id="KW-1133">Transmembrane helix</keyword>
<protein>
    <submittedName>
        <fullName evidence="9">PspC domain-containing protein</fullName>
    </submittedName>
</protein>
<evidence type="ECO:0000256" key="6">
    <source>
        <dbReference type="SAM" id="Phobius"/>
    </source>
</evidence>
<dbReference type="EMBL" id="QCXM01000011">
    <property type="protein sequence ID" value="PUT46396.1"/>
    <property type="molecule type" value="Genomic_DNA"/>
</dbReference>
<dbReference type="PANTHER" id="PTHR33885">
    <property type="entry name" value="PHAGE SHOCK PROTEIN C"/>
    <property type="match status" value="1"/>
</dbReference>
<dbReference type="Pfam" id="PF04024">
    <property type="entry name" value="PspC"/>
    <property type="match status" value="1"/>
</dbReference>
<dbReference type="RefSeq" id="WP_108294415.1">
    <property type="nucleotide sequence ID" value="NZ_CAAAIR010000013.1"/>
</dbReference>
<dbReference type="InterPro" id="IPR052027">
    <property type="entry name" value="PspC"/>
</dbReference>
<keyword evidence="11" id="KW-1185">Reference proteome</keyword>
<dbReference type="Proteomes" id="UP000306421">
    <property type="component" value="Unassembled WGS sequence"/>
</dbReference>
<evidence type="ECO:0000256" key="3">
    <source>
        <dbReference type="ARBA" id="ARBA00022692"/>
    </source>
</evidence>
<sequence length="71" mass="8386">MTEPTKPYRKLWRSRRERRIAGVCGGLADYFSLDPFWIRAAFVLLFILGGSSLLVYVIMWLLIPLEPKDWR</sequence>
<evidence type="ECO:0000313" key="10">
    <source>
        <dbReference type="EMBL" id="TID40451.1"/>
    </source>
</evidence>
<organism evidence="9 12">
    <name type="scientific">Legionella taurinensis</name>
    <dbReference type="NCBI Taxonomy" id="70611"/>
    <lineage>
        <taxon>Bacteria</taxon>
        <taxon>Pseudomonadati</taxon>
        <taxon>Pseudomonadota</taxon>
        <taxon>Gammaproteobacteria</taxon>
        <taxon>Legionellales</taxon>
        <taxon>Legionellaceae</taxon>
        <taxon>Legionella</taxon>
    </lineage>
</organism>
<dbReference type="Proteomes" id="UP000270757">
    <property type="component" value="Unassembled WGS sequence"/>
</dbReference>
<keyword evidence="5 6" id="KW-0472">Membrane</keyword>
<evidence type="ECO:0000259" key="7">
    <source>
        <dbReference type="Pfam" id="PF04024"/>
    </source>
</evidence>
<evidence type="ECO:0000313" key="12">
    <source>
        <dbReference type="Proteomes" id="UP000270757"/>
    </source>
</evidence>
<keyword evidence="3 6" id="KW-0812">Transmembrane</keyword>
<evidence type="ECO:0000256" key="4">
    <source>
        <dbReference type="ARBA" id="ARBA00022989"/>
    </source>
</evidence>
<dbReference type="GeneID" id="48948470"/>
<keyword evidence="2" id="KW-1003">Cell membrane</keyword>
<dbReference type="PANTHER" id="PTHR33885:SF3">
    <property type="entry name" value="PHAGE SHOCK PROTEIN C"/>
    <property type="match status" value="1"/>
</dbReference>
<dbReference type="AlphaFoldDB" id="A0A3A5L229"/>
<gene>
    <name evidence="9" type="ORF">D6J04_11580</name>
    <name evidence="8" type="ORF">DB745_10945</name>
    <name evidence="10" type="ORF">DIZ81_12055</name>
</gene>
<dbReference type="OrthoDB" id="7359894at2"/>
<evidence type="ECO:0000313" key="8">
    <source>
        <dbReference type="EMBL" id="PUT46396.1"/>
    </source>
</evidence>
<reference evidence="10 13" key="2">
    <citation type="submission" date="2018-04" db="EMBL/GenBank/DDBJ databases">
        <title>Whole genome sequence comparison of clinical and drinking water Legionella pneumophila isolates.</title>
        <authorList>
            <person name="Garner E."/>
        </authorList>
    </citation>
    <scope>NUCLEOTIDE SEQUENCE [LARGE SCALE GENOMIC DNA]</scope>
    <source>
        <strain evidence="10 13">WH02</strain>
    </source>
</reference>
<dbReference type="EMBL" id="QZWB01000013">
    <property type="protein sequence ID" value="RJT44956.1"/>
    <property type="molecule type" value="Genomic_DNA"/>
</dbReference>
<evidence type="ECO:0000256" key="1">
    <source>
        <dbReference type="ARBA" id="ARBA00004162"/>
    </source>
</evidence>
<dbReference type="InterPro" id="IPR007168">
    <property type="entry name" value="Phageshock_PspC_N"/>
</dbReference>
<dbReference type="Proteomes" id="UP000251035">
    <property type="component" value="Unassembled WGS sequence"/>
</dbReference>
<proteinExistence type="predicted"/>
<evidence type="ECO:0000313" key="11">
    <source>
        <dbReference type="Proteomes" id="UP000251035"/>
    </source>
</evidence>
<comment type="caution">
    <text evidence="9">The sequence shown here is derived from an EMBL/GenBank/DDBJ whole genome shotgun (WGS) entry which is preliminary data.</text>
</comment>